<reference evidence="2 3" key="1">
    <citation type="submission" date="2017-07" db="EMBL/GenBank/DDBJ databases">
        <title>Amycolatopsis antarcticus sp. nov., isolated from the surface of an Antarcticus brown macroalga.</title>
        <authorList>
            <person name="Wang J."/>
            <person name="Leiva S."/>
            <person name="Huang J."/>
            <person name="Huang Y."/>
        </authorList>
    </citation>
    <scope>NUCLEOTIDE SEQUENCE [LARGE SCALE GENOMIC DNA]</scope>
    <source>
        <strain evidence="2 3">AU-G6</strain>
    </source>
</reference>
<dbReference type="EMBL" id="NKYE01000007">
    <property type="protein sequence ID" value="OZM72755.1"/>
    <property type="molecule type" value="Genomic_DNA"/>
</dbReference>
<feature type="domain" description="Bacterial bifunctional deaminase-reductase C-terminal" evidence="1">
    <location>
        <begin position="7"/>
        <end position="187"/>
    </location>
</feature>
<dbReference type="SUPFAM" id="SSF53597">
    <property type="entry name" value="Dihydrofolate reductase-like"/>
    <property type="match status" value="1"/>
</dbReference>
<dbReference type="Pfam" id="PF01872">
    <property type="entry name" value="RibD_C"/>
    <property type="match status" value="1"/>
</dbReference>
<evidence type="ECO:0000313" key="2">
    <source>
        <dbReference type="EMBL" id="OZM72755.1"/>
    </source>
</evidence>
<dbReference type="InterPro" id="IPR002734">
    <property type="entry name" value="RibDG_C"/>
</dbReference>
<protein>
    <submittedName>
        <fullName evidence="2">Deaminase</fullName>
    </submittedName>
</protein>
<dbReference type="PANTHER" id="PTHR38011:SF11">
    <property type="entry name" value="2,5-DIAMINO-6-RIBOSYLAMINO-4(3H)-PYRIMIDINONE 5'-PHOSPHATE REDUCTASE"/>
    <property type="match status" value="1"/>
</dbReference>
<dbReference type="RefSeq" id="WP_094863232.1">
    <property type="nucleotide sequence ID" value="NZ_NKYE01000007.1"/>
</dbReference>
<dbReference type="InterPro" id="IPR050765">
    <property type="entry name" value="Riboflavin_Biosynth_HTPR"/>
</dbReference>
<accession>A0A263D5T1</accession>
<keyword evidence="3" id="KW-1185">Reference proteome</keyword>
<dbReference type="AlphaFoldDB" id="A0A263D5T1"/>
<evidence type="ECO:0000259" key="1">
    <source>
        <dbReference type="Pfam" id="PF01872"/>
    </source>
</evidence>
<comment type="caution">
    <text evidence="2">The sequence shown here is derived from an EMBL/GenBank/DDBJ whole genome shotgun (WGS) entry which is preliminary data.</text>
</comment>
<organism evidence="2 3">
    <name type="scientific">Amycolatopsis antarctica</name>
    <dbReference type="NCBI Taxonomy" id="1854586"/>
    <lineage>
        <taxon>Bacteria</taxon>
        <taxon>Bacillati</taxon>
        <taxon>Actinomycetota</taxon>
        <taxon>Actinomycetes</taxon>
        <taxon>Pseudonocardiales</taxon>
        <taxon>Pseudonocardiaceae</taxon>
        <taxon>Amycolatopsis</taxon>
    </lineage>
</organism>
<dbReference type="PANTHER" id="PTHR38011">
    <property type="entry name" value="DIHYDROFOLATE REDUCTASE FAMILY PROTEIN (AFU_ORTHOLOGUE AFUA_8G06820)"/>
    <property type="match status" value="1"/>
</dbReference>
<sequence>MSTDSTRTLIVNATVSIDGFSAGPGGDMSWLSAHAAHERMSTYFEGVWRGVDTALLGRVNYEGFHGYWPSVAEDESAPARDRDLARWMNSVAKVVFSRTLTEATWRNARIAGQDPVTEVRELKRAPGRDIIVLSSASLIRTLLAADLVDELRLQVIPELLGDGLRLFDGGLPASSWTTTGTATLSTGAIGLHYVRAR</sequence>
<proteinExistence type="predicted"/>
<dbReference type="Gene3D" id="3.40.430.10">
    <property type="entry name" value="Dihydrofolate Reductase, subunit A"/>
    <property type="match status" value="1"/>
</dbReference>
<evidence type="ECO:0000313" key="3">
    <source>
        <dbReference type="Proteomes" id="UP000242444"/>
    </source>
</evidence>
<dbReference type="GO" id="GO:0008703">
    <property type="term" value="F:5-amino-6-(5-phosphoribosylamino)uracil reductase activity"/>
    <property type="evidence" value="ECO:0007669"/>
    <property type="project" value="InterPro"/>
</dbReference>
<gene>
    <name evidence="2" type="ORF">CFN78_14155</name>
</gene>
<dbReference type="OrthoDB" id="8419056at2"/>
<dbReference type="GO" id="GO:0009231">
    <property type="term" value="P:riboflavin biosynthetic process"/>
    <property type="evidence" value="ECO:0007669"/>
    <property type="project" value="InterPro"/>
</dbReference>
<dbReference type="Proteomes" id="UP000242444">
    <property type="component" value="Unassembled WGS sequence"/>
</dbReference>
<dbReference type="InterPro" id="IPR024072">
    <property type="entry name" value="DHFR-like_dom_sf"/>
</dbReference>
<name>A0A263D5T1_9PSEU</name>
<dbReference type="InParanoid" id="A0A263D5T1"/>